<evidence type="ECO:0000313" key="1">
    <source>
        <dbReference type="EMBL" id="MBA4633896.1"/>
    </source>
</evidence>
<reference evidence="1" key="1">
    <citation type="journal article" date="2013" name="J. Plant Res.">
        <title>Effect of fungi and light on seed germination of three Opuntia species from semiarid lands of central Mexico.</title>
        <authorList>
            <person name="Delgado-Sanchez P."/>
            <person name="Jimenez-Bremont J.F."/>
            <person name="Guerrero-Gonzalez Mde L."/>
            <person name="Flores J."/>
        </authorList>
    </citation>
    <scope>NUCLEOTIDE SEQUENCE</scope>
    <source>
        <tissue evidence="1">Cladode</tissue>
    </source>
</reference>
<dbReference type="EMBL" id="GISG01088720">
    <property type="protein sequence ID" value="MBA4633895.1"/>
    <property type="molecule type" value="Transcribed_RNA"/>
</dbReference>
<reference evidence="1" key="2">
    <citation type="submission" date="2020-07" db="EMBL/GenBank/DDBJ databases">
        <authorList>
            <person name="Vera ALvarez R."/>
            <person name="Arias-Moreno D.M."/>
            <person name="Jimenez-Jacinto V."/>
            <person name="Jimenez-Bremont J.F."/>
            <person name="Swaminathan K."/>
            <person name="Moose S.P."/>
            <person name="Guerrero-Gonzalez M.L."/>
            <person name="Marino-Ramirez L."/>
            <person name="Landsman D."/>
            <person name="Rodriguez-Kessler M."/>
            <person name="Delgado-Sanchez P."/>
        </authorList>
    </citation>
    <scope>NUCLEOTIDE SEQUENCE</scope>
    <source>
        <tissue evidence="1">Cladode</tissue>
    </source>
</reference>
<name>A0A7C8Z449_OPUST</name>
<dbReference type="EMBL" id="GISG01088721">
    <property type="protein sequence ID" value="MBA4633896.1"/>
    <property type="molecule type" value="Transcribed_RNA"/>
</dbReference>
<proteinExistence type="predicted"/>
<protein>
    <submittedName>
        <fullName evidence="1">Uncharacterized protein</fullName>
    </submittedName>
</protein>
<organism evidence="1">
    <name type="scientific">Opuntia streptacantha</name>
    <name type="common">Prickly pear cactus</name>
    <name type="synonym">Opuntia cardona</name>
    <dbReference type="NCBI Taxonomy" id="393608"/>
    <lineage>
        <taxon>Eukaryota</taxon>
        <taxon>Viridiplantae</taxon>
        <taxon>Streptophyta</taxon>
        <taxon>Embryophyta</taxon>
        <taxon>Tracheophyta</taxon>
        <taxon>Spermatophyta</taxon>
        <taxon>Magnoliopsida</taxon>
        <taxon>eudicotyledons</taxon>
        <taxon>Gunneridae</taxon>
        <taxon>Pentapetalae</taxon>
        <taxon>Caryophyllales</taxon>
        <taxon>Cactineae</taxon>
        <taxon>Cactaceae</taxon>
        <taxon>Opuntioideae</taxon>
        <taxon>Opuntia</taxon>
    </lineage>
</organism>
<accession>A0A7C8Z449</accession>
<dbReference type="AlphaFoldDB" id="A0A7C8Z449"/>
<sequence>MLFNASLSWCLESLLRSRSGASRTGLGSVVFHCTQFWYFDDCCIGMGRNAGIYNRHSPRHKCYYWNCCNLYLSCLRISDINSQDRTLVHLVSVVIPPVMRWFYLGPKWHRISIHVNCRCCSIPPWIMDV</sequence>